<dbReference type="Gene3D" id="3.40.50.1820">
    <property type="entry name" value="alpha/beta hydrolase"/>
    <property type="match status" value="1"/>
</dbReference>
<dbReference type="Proteomes" id="UP001530293">
    <property type="component" value="Unassembled WGS sequence"/>
</dbReference>
<accession>A0ABD3M048</accession>
<sequence>MATSTVEEYVSLPLGKTFIRWDNVKRTSEHSNQPSSSRPILLLLHGATVPSWQFDALIPELISSNSLNHYRVLRVDLYGHGRSARPDTKYNLDLFATQVIDIIDQCCVGCTHMVGLGHSMGAAVLAHVVSIKQQSFRRLVLVAPMLDYKSLNPLSRLLSVPMVGEALMQNSIVPTLKKRRMTRYGAIGMPELGDRFINEIESRDTEISFSEMLLRMFRHGAVGDQTAVYQRLVDTVPIGSGGSTGSLKIHVMWGSEDNVANEKQIIQILCQLGKVEGSEKLIDGSGRAQLEKNGVTFNKLEGLEHNLLLSHPIICADDMIKRLYDIRSSQNLPLFEKQNNVVDATSTSSVDESVSRQESGTTKNPLELASWYAAEAFGKVFGTKRSDGAAVDSDQDSESIDLTKPPSSLEETLKRIQLDNDRSYFLTGEVDGLIYDEKCTFADPFVSFDGRDRFIDNLSNLGSFITNYDAKLIKFEVEDDGREIVTKVMVKLELNLPWKPVLAWPWGVSYSIDPVSFLVTKHIESWDIEPLKGVAQIFRRPTVKIGNKQ</sequence>
<dbReference type="InterPro" id="IPR029058">
    <property type="entry name" value="AB_hydrolase_fold"/>
</dbReference>
<dbReference type="Pfam" id="PF12697">
    <property type="entry name" value="Abhydrolase_6"/>
    <property type="match status" value="1"/>
</dbReference>
<dbReference type="AlphaFoldDB" id="A0ABD3M048"/>
<dbReference type="PANTHER" id="PTHR34123:SF1">
    <property type="entry name" value="OS04G0578200 PROTEIN"/>
    <property type="match status" value="1"/>
</dbReference>
<dbReference type="InterPro" id="IPR000073">
    <property type="entry name" value="AB_hydrolase_1"/>
</dbReference>
<evidence type="ECO:0000313" key="3">
    <source>
        <dbReference type="Proteomes" id="UP001530293"/>
    </source>
</evidence>
<dbReference type="PANTHER" id="PTHR34123">
    <property type="entry name" value="OS04G0578200 PROTEIN"/>
    <property type="match status" value="1"/>
</dbReference>
<protein>
    <recommendedName>
        <fullName evidence="1">AB hydrolase-1 domain-containing protein</fullName>
    </recommendedName>
</protein>
<evidence type="ECO:0000259" key="1">
    <source>
        <dbReference type="Pfam" id="PF12697"/>
    </source>
</evidence>
<name>A0ABD3M048_9STRA</name>
<proteinExistence type="predicted"/>
<gene>
    <name evidence="2" type="ORF">ACHAWU_005146</name>
</gene>
<dbReference type="SUPFAM" id="SSF53474">
    <property type="entry name" value="alpha/beta-Hydrolases"/>
    <property type="match status" value="1"/>
</dbReference>
<organism evidence="2 3">
    <name type="scientific">Discostella pseudostelligera</name>
    <dbReference type="NCBI Taxonomy" id="259834"/>
    <lineage>
        <taxon>Eukaryota</taxon>
        <taxon>Sar</taxon>
        <taxon>Stramenopiles</taxon>
        <taxon>Ochrophyta</taxon>
        <taxon>Bacillariophyta</taxon>
        <taxon>Coscinodiscophyceae</taxon>
        <taxon>Thalassiosirophycidae</taxon>
        <taxon>Stephanodiscales</taxon>
        <taxon>Stephanodiscaceae</taxon>
        <taxon>Discostella</taxon>
    </lineage>
</organism>
<keyword evidence="3" id="KW-1185">Reference proteome</keyword>
<dbReference type="EMBL" id="JALLBG020000266">
    <property type="protein sequence ID" value="KAL3757415.1"/>
    <property type="molecule type" value="Genomic_DNA"/>
</dbReference>
<evidence type="ECO:0000313" key="2">
    <source>
        <dbReference type="EMBL" id="KAL3757415.1"/>
    </source>
</evidence>
<reference evidence="2 3" key="1">
    <citation type="submission" date="2024-10" db="EMBL/GenBank/DDBJ databases">
        <title>Updated reference genomes for cyclostephanoid diatoms.</title>
        <authorList>
            <person name="Roberts W.R."/>
            <person name="Alverson A.J."/>
        </authorList>
    </citation>
    <scope>NUCLEOTIDE SEQUENCE [LARGE SCALE GENOMIC DNA]</scope>
    <source>
        <strain evidence="2 3">AJA232-27</strain>
    </source>
</reference>
<feature type="domain" description="AB hydrolase-1" evidence="1">
    <location>
        <begin position="41"/>
        <end position="221"/>
    </location>
</feature>
<comment type="caution">
    <text evidence="2">The sequence shown here is derived from an EMBL/GenBank/DDBJ whole genome shotgun (WGS) entry which is preliminary data.</text>
</comment>